<proteinExistence type="predicted"/>
<dbReference type="GeneID" id="25473318"/>
<feature type="compositionally biased region" description="Basic and acidic residues" evidence="1">
    <location>
        <begin position="823"/>
        <end position="834"/>
    </location>
</feature>
<evidence type="ECO:0000313" key="2">
    <source>
        <dbReference type="EMBL" id="CDJ67067.1"/>
    </source>
</evidence>
<evidence type="ECO:0000313" key="3">
    <source>
        <dbReference type="Proteomes" id="UP000030754"/>
    </source>
</evidence>
<dbReference type="Proteomes" id="UP000030754">
    <property type="component" value="Unassembled WGS sequence"/>
</dbReference>
<dbReference type="EMBL" id="HG724033">
    <property type="protein sequence ID" value="CDJ67067.1"/>
    <property type="molecule type" value="Genomic_DNA"/>
</dbReference>
<organism evidence="2 3">
    <name type="scientific">Eimeria necatrix</name>
    <dbReference type="NCBI Taxonomy" id="51315"/>
    <lineage>
        <taxon>Eukaryota</taxon>
        <taxon>Sar</taxon>
        <taxon>Alveolata</taxon>
        <taxon>Apicomplexa</taxon>
        <taxon>Conoidasida</taxon>
        <taxon>Coccidia</taxon>
        <taxon>Eucoccidiorida</taxon>
        <taxon>Eimeriorina</taxon>
        <taxon>Eimeriidae</taxon>
        <taxon>Eimeria</taxon>
    </lineage>
</organism>
<dbReference type="VEuPathDB" id="ToxoDB:ENH_00031530"/>
<dbReference type="RefSeq" id="XP_013435534.1">
    <property type="nucleotide sequence ID" value="XM_013580080.1"/>
</dbReference>
<protein>
    <submittedName>
        <fullName evidence="2">Uncharacterized protein</fullName>
    </submittedName>
</protein>
<keyword evidence="3" id="KW-1185">Reference proteome</keyword>
<reference evidence="2" key="1">
    <citation type="submission" date="2013-10" db="EMBL/GenBank/DDBJ databases">
        <title>Genomic analysis of the causative agents of coccidiosis in chickens.</title>
        <authorList>
            <person name="Reid A.J."/>
            <person name="Blake D."/>
            <person name="Billington K."/>
            <person name="Browne H."/>
            <person name="Dunn M."/>
            <person name="Hung S."/>
            <person name="Kawahara F."/>
            <person name="Miranda-Saavedra D."/>
            <person name="Mourier T."/>
            <person name="Nagra H."/>
            <person name="Otto T.D."/>
            <person name="Rawlings N."/>
            <person name="Sanchez A."/>
            <person name="Sanders M."/>
            <person name="Subramaniam C."/>
            <person name="Tay Y."/>
            <person name="Dear P."/>
            <person name="Doerig C."/>
            <person name="Gruber A."/>
            <person name="Parkinson J."/>
            <person name="Shirley M."/>
            <person name="Wan K.L."/>
            <person name="Berriman M."/>
            <person name="Tomley F."/>
            <person name="Pain A."/>
        </authorList>
    </citation>
    <scope>NUCLEOTIDE SEQUENCE [LARGE SCALE GENOMIC DNA]</scope>
    <source>
        <strain evidence="2">Houghton</strain>
    </source>
</reference>
<gene>
    <name evidence="2" type="ORF">ENH_00031530</name>
</gene>
<feature type="compositionally biased region" description="Basic residues" evidence="1">
    <location>
        <begin position="1"/>
        <end position="13"/>
    </location>
</feature>
<feature type="compositionally biased region" description="Low complexity" evidence="1">
    <location>
        <begin position="40"/>
        <end position="49"/>
    </location>
</feature>
<feature type="region of interest" description="Disordered" evidence="1">
    <location>
        <begin position="1184"/>
        <end position="1203"/>
    </location>
</feature>
<name>U6MSA7_9EIME</name>
<feature type="region of interest" description="Disordered" evidence="1">
    <location>
        <begin position="804"/>
        <end position="834"/>
    </location>
</feature>
<feature type="region of interest" description="Disordered" evidence="1">
    <location>
        <begin position="1"/>
        <end position="49"/>
    </location>
</feature>
<reference evidence="2" key="2">
    <citation type="submission" date="2013-10" db="EMBL/GenBank/DDBJ databases">
        <authorList>
            <person name="Aslett M."/>
        </authorList>
    </citation>
    <scope>NUCLEOTIDE SEQUENCE [LARGE SCALE GENOMIC DNA]</scope>
    <source>
        <strain evidence="2">Houghton</strain>
    </source>
</reference>
<accession>U6MSA7</accession>
<evidence type="ECO:0000256" key="1">
    <source>
        <dbReference type="SAM" id="MobiDB-lite"/>
    </source>
</evidence>
<sequence length="1705" mass="185742">MQHQRQQQRRRRVCAAASSTPADAFPHNSDNQRCRRKCSSDSSSASCSSSTKNWFELLGQPYTPVSDGELQQQKQQLEEQLAADMAFSETLKKLQGDPQGTRLFGLPQQQQQMQQQEGDGEPLDNLIGGLIDALPYTRNEDAVLEELMALARDPQGHPERGKGDLEQWVKAAAALEGNLVEVPRELQNESAEFVKILAREGELLQVLRRLQQEPKHQGTCRGSELFAALAAVAEKNGDVSFKRTLRVPPGNTAAGVVTAAAAAAATAVGAALRVFPWCKARQTPSHFAGRAQEGPEILRDSPQANVSQAQRQLPSWLLLLQRQQGKQGQMLQLPAQDEASISRLLSVGTAAAAFLMPRGESPQKRSSIKNNSSGVISSIDWDGQDEALYSALMKLKVQLQPQLEPDLRRSRSSSSMFSGPPLIGSTQWARPIVQQYVYLLEQQQQQQQQRQQRQWQSAHSKRSPQTVFTPLPPPSVFADRLLLFSHLLAAPTTIARAAGAAAVRHTSVSVAGVASALCIPVELAQDRLQQLLRRIVSSLTMRLFAHINPLNVQASGRMVSGARDKQQTQRRQQQRLLPEGAAALRQVAAMLGVESSEIRTVAVGVLPLMLQRLIFYAESQLCVLPLGSTSGVEMSQQELRMAATRIFQGLQLTVEAVRDAAVALMGAEAEAEAVHQIAVLASRRLLPELTFAALSQLLASHAEARSSSQGGLLSLEGSITEGVLEAEQFTEKILEGVRDLLRLNVDQYMNVLQVGFFLAAAPLRRSLEVFATMRNEDGCLQSAEQLLALDRALERLVGCSVAAPRTSSPKATSAMARRRQRSPQREVPPESNRRSCENKHLIRLLLAYLRAHALLGEVPETAAAEAHQQTLDFSKDDGGGPLGLQLGQSEEALSLQRIVNSRKETTIMAASQTPDRLSAKTSEYVLKLLLLRRQPTQQEPSVAAEANACTERWKQLNSIDAKDEALFPTAARLGLLDAREALAAAVEVYRQEFSRETDADAPVTATAAEDRRQRLLGYRAFLGLTSADVSSVHLDAYREWFISITREALDSEGQWTAEGDRQELSAEALALFAVERLLPPVLRAAGKSRALTENRSHRLLAALPPTLAVVVEEGNADEAALGPHADDPHEPLWIHLNRASTHQREGMTVLQTWMSTHPAGSSAAAPIDGEKQSSPLSLVGALQVPKKRRDAGKSDVSLDPTFLSASGDELDAAAPAGWKEEDKMSELLGALKALSRFGSEYGLFPAPSRKKADTGNQNHSHGEAETCTVSPVLSAIRALPRAEPVKSFVMAFKRHQHPPVAPIQVALEEALNAAFGVSSWETAVSRLPVYLKQREAEETATALYGLQRLLVSAAAASAHAFAEAAELSRPIFAHSSPSAGRKIEQPLEAPTLLTDAAKEQGLRLLDIASLEGSRAVAAALVPRVGLLQGDNVAQRSCEGDVDATLEAARDKIKRIIAAYGLTQQEAAGPNGDRWELVKCLALQLVYKAAVHEAKRRNSLLEEAEKRNVVPPAFCPWSPTRGIAAAVSALGIAEWRRRVHAESQQLSELFRYEAGSIVSRALTAAKRAKSFKARCEVFNAAVQDISTSRSFFDLPGFLTTKHVKDHITRRMSAASAEVKALMEANELPAAVRALSGVTNVVLLSRVVLRQPWCTSSSQGLLTTNIFAKLTPQERRYLVDLCHASPSPKPEKQELELLEEILTTVRS</sequence>
<dbReference type="OrthoDB" id="349005at2759"/>